<protein>
    <submittedName>
        <fullName evidence="6">Uncharacterized protein</fullName>
    </submittedName>
</protein>
<comment type="caution">
    <text evidence="6">The sequence shown here is derived from an EMBL/GenBank/DDBJ whole genome shotgun (WGS) entry which is preliminary data.</text>
</comment>
<sequence length="380" mass="39810">MASNPLLGSRISLISKNNIRYEGTLYSINEADAQVALQNVKSYGTEGRELLDTTGASTYVPPNDVVHAYLLFRGQDIKDLHVHEKTTTTSDAVPATAAAPAPATTTTPANVASNTPAAPAPAPTTQTSSTRAAAAAQPADKENKQVVPDKSKSAPDNKDVPSEATRNTAATSNNNSGNNNKEQPKKTTSSANNGGTGRKNQNMVGTGASLLNRKARGAKGNQDLAVEGEFDFESNLAEFDKVSTTTSSNEPTRTGGNGGGDDPVDVDPYSKDDFFDTISSEATDRINGIDNRLRGAAERNLNLDTFGAVSLGNNRRNYYGGRGGGRGDGGYYGGGRGGRGGGRGRGRGGGRGYNNNYHNRHEGGGPAPRQNNRWKESSST</sequence>
<dbReference type="InterPro" id="IPR025768">
    <property type="entry name" value="TFG_box"/>
</dbReference>
<dbReference type="Pfam" id="PF12701">
    <property type="entry name" value="LSM14"/>
    <property type="match status" value="1"/>
</dbReference>
<feature type="region of interest" description="Disordered" evidence="2">
    <location>
        <begin position="312"/>
        <end position="380"/>
    </location>
</feature>
<dbReference type="InterPro" id="IPR010920">
    <property type="entry name" value="LSM_dom_sf"/>
</dbReference>
<feature type="region of interest" description="Disordered" evidence="2">
    <location>
        <begin position="87"/>
        <end position="204"/>
    </location>
</feature>
<evidence type="ECO:0000256" key="1">
    <source>
        <dbReference type="PROSITE-ProRule" id="PRU00869"/>
    </source>
</evidence>
<dbReference type="InterPro" id="IPR047575">
    <property type="entry name" value="Sm"/>
</dbReference>
<evidence type="ECO:0000259" key="3">
    <source>
        <dbReference type="PROSITE" id="PS51512"/>
    </source>
</evidence>
<evidence type="ECO:0000256" key="2">
    <source>
        <dbReference type="SAM" id="MobiDB-lite"/>
    </source>
</evidence>
<dbReference type="InterPro" id="IPR025609">
    <property type="entry name" value="Lsm14-like_N"/>
</dbReference>
<feature type="compositionally biased region" description="Low complexity" evidence="2">
    <location>
        <begin position="162"/>
        <end position="180"/>
    </location>
</feature>
<dbReference type="PANTHER" id="PTHR13586">
    <property type="entry name" value="SCD6 PROTEIN-RELATED"/>
    <property type="match status" value="1"/>
</dbReference>
<feature type="compositionally biased region" description="Polar residues" evidence="2">
    <location>
        <begin position="186"/>
        <end position="204"/>
    </location>
</feature>
<dbReference type="InterPro" id="IPR019050">
    <property type="entry name" value="FDF_dom"/>
</dbReference>
<dbReference type="PROSITE" id="PS51536">
    <property type="entry name" value="TFG"/>
    <property type="match status" value="1"/>
</dbReference>
<dbReference type="PROSITE" id="PS51512">
    <property type="entry name" value="DFDF"/>
    <property type="match status" value="1"/>
</dbReference>
<dbReference type="SMART" id="SM01271">
    <property type="entry name" value="LSM14"/>
    <property type="match status" value="1"/>
</dbReference>
<dbReference type="CDD" id="cd01736">
    <property type="entry name" value="LSm14_N"/>
    <property type="match status" value="1"/>
</dbReference>
<proteinExistence type="predicted"/>
<feature type="compositionally biased region" description="Low complexity" evidence="2">
    <location>
        <begin position="87"/>
        <end position="138"/>
    </location>
</feature>
<evidence type="ECO:0000259" key="5">
    <source>
        <dbReference type="PROSITE" id="PS52002"/>
    </source>
</evidence>
<evidence type="ECO:0000259" key="4">
    <source>
        <dbReference type="PROSITE" id="PS51536"/>
    </source>
</evidence>
<name>A0ABD3M2W5_9STRA</name>
<accession>A0ABD3M2W5</accession>
<feature type="domain" description="DFDF" evidence="3">
    <location>
        <begin position="218"/>
        <end position="254"/>
    </location>
</feature>
<organism evidence="6 7">
    <name type="scientific">Discostella pseudostelligera</name>
    <dbReference type="NCBI Taxonomy" id="259834"/>
    <lineage>
        <taxon>Eukaryota</taxon>
        <taxon>Sar</taxon>
        <taxon>Stramenopiles</taxon>
        <taxon>Ochrophyta</taxon>
        <taxon>Bacillariophyta</taxon>
        <taxon>Coscinodiscophyceae</taxon>
        <taxon>Thalassiosirophycidae</taxon>
        <taxon>Stephanodiscales</taxon>
        <taxon>Stephanodiscaceae</taxon>
        <taxon>Discostella</taxon>
    </lineage>
</organism>
<dbReference type="Proteomes" id="UP001530293">
    <property type="component" value="Unassembled WGS sequence"/>
</dbReference>
<evidence type="ECO:0000313" key="7">
    <source>
        <dbReference type="Proteomes" id="UP001530293"/>
    </source>
</evidence>
<dbReference type="InterPro" id="IPR025762">
    <property type="entry name" value="DFDF"/>
</dbReference>
<dbReference type="PROSITE" id="PS52002">
    <property type="entry name" value="SM"/>
    <property type="match status" value="1"/>
</dbReference>
<dbReference type="EMBL" id="JALLBG020000234">
    <property type="protein sequence ID" value="KAL3758313.1"/>
    <property type="molecule type" value="Genomic_DNA"/>
</dbReference>
<dbReference type="SMART" id="SM01199">
    <property type="entry name" value="FDF"/>
    <property type="match status" value="1"/>
</dbReference>
<dbReference type="AlphaFoldDB" id="A0ABD3M2W5"/>
<feature type="region of interest" description="Disordered" evidence="2">
    <location>
        <begin position="241"/>
        <end position="264"/>
    </location>
</feature>
<feature type="compositionally biased region" description="Polar residues" evidence="2">
    <location>
        <begin position="242"/>
        <end position="254"/>
    </location>
</feature>
<feature type="domain" description="Sm" evidence="5">
    <location>
        <begin position="1"/>
        <end position="86"/>
    </location>
</feature>
<gene>
    <name evidence="6" type="ORF">ACHAWU_004278</name>
</gene>
<feature type="short sequence motif" description="TFG box" evidence="1">
    <location>
        <begin position="290"/>
        <end position="310"/>
    </location>
</feature>
<keyword evidence="7" id="KW-1185">Reference proteome</keyword>
<feature type="domain" description="TFG box profile" evidence="4">
    <location>
        <begin position="290"/>
        <end position="310"/>
    </location>
</feature>
<feature type="compositionally biased region" description="Basic and acidic residues" evidence="2">
    <location>
        <begin position="139"/>
        <end position="161"/>
    </location>
</feature>
<evidence type="ECO:0000313" key="6">
    <source>
        <dbReference type="EMBL" id="KAL3758313.1"/>
    </source>
</evidence>
<reference evidence="6 7" key="1">
    <citation type="submission" date="2024-10" db="EMBL/GenBank/DDBJ databases">
        <title>Updated reference genomes for cyclostephanoid diatoms.</title>
        <authorList>
            <person name="Roberts W.R."/>
            <person name="Alverson A.J."/>
        </authorList>
    </citation>
    <scope>NUCLEOTIDE SEQUENCE [LARGE SCALE GENOMIC DNA]</scope>
    <source>
        <strain evidence="6 7">AJA232-27</strain>
    </source>
</reference>
<feature type="compositionally biased region" description="Gly residues" evidence="2">
    <location>
        <begin position="320"/>
        <end position="341"/>
    </location>
</feature>
<dbReference type="SUPFAM" id="SSF50182">
    <property type="entry name" value="Sm-like ribonucleoproteins"/>
    <property type="match status" value="1"/>
</dbReference>
<dbReference type="Gene3D" id="2.30.30.100">
    <property type="match status" value="1"/>
</dbReference>
<dbReference type="PANTHER" id="PTHR13586:SF0">
    <property type="entry name" value="TRAILER HITCH, ISOFORM H"/>
    <property type="match status" value="1"/>
</dbReference>